<dbReference type="AlphaFoldDB" id="A0A4V6P076"/>
<protein>
    <recommendedName>
        <fullName evidence="4">DUF1318 domain-containing protein</fullName>
    </recommendedName>
</protein>
<evidence type="ECO:0000256" key="1">
    <source>
        <dbReference type="SAM" id="SignalP"/>
    </source>
</evidence>
<evidence type="ECO:0000313" key="3">
    <source>
        <dbReference type="Proteomes" id="UP000295055"/>
    </source>
</evidence>
<dbReference type="PIRSF" id="PIRSF025560">
    <property type="entry name" value="UCP025560"/>
    <property type="match status" value="1"/>
</dbReference>
<dbReference type="EMBL" id="SMAS01000003">
    <property type="protein sequence ID" value="TCT35648.1"/>
    <property type="molecule type" value="Genomic_DNA"/>
</dbReference>
<name>A0A4V6P076_9GAMM</name>
<organism evidence="2 3">
    <name type="scientific">Providencia alcalifaciens</name>
    <dbReference type="NCBI Taxonomy" id="126385"/>
    <lineage>
        <taxon>Bacteria</taxon>
        <taxon>Pseudomonadati</taxon>
        <taxon>Pseudomonadota</taxon>
        <taxon>Gammaproteobacteria</taxon>
        <taxon>Enterobacterales</taxon>
        <taxon>Morganellaceae</taxon>
        <taxon>Providencia</taxon>
    </lineage>
</organism>
<dbReference type="InterPro" id="IPR008309">
    <property type="entry name" value="YdbL"/>
</dbReference>
<dbReference type="Proteomes" id="UP000295055">
    <property type="component" value="Unassembled WGS sequence"/>
</dbReference>
<gene>
    <name evidence="2" type="ORF">EC835_103102</name>
</gene>
<proteinExistence type="predicted"/>
<sequence>MMNWFKVVTLCSTLSIFSAFALTVEEGKTHGLVGETLSGYLAVIDQSSADAKQLVEHINTERKNRYTEIADKNGLKTNDVARMAGQKLVERAPAGEYVRGINGQWMLKK</sequence>
<dbReference type="OrthoDB" id="9798130at2"/>
<keyword evidence="1" id="KW-0732">Signal</keyword>
<reference evidence="2 3" key="1">
    <citation type="submission" date="2019-03" db="EMBL/GenBank/DDBJ databases">
        <title>Genomic analyses of the natural microbiome of Caenorhabditis elegans.</title>
        <authorList>
            <person name="Samuel B."/>
        </authorList>
    </citation>
    <scope>NUCLEOTIDE SEQUENCE [LARGE SCALE GENOMIC DNA]</scope>
    <source>
        <strain evidence="2 3">JUb102</strain>
    </source>
</reference>
<feature type="chain" id="PRO_5020701047" description="DUF1318 domain-containing protein" evidence="1">
    <location>
        <begin position="22"/>
        <end position="109"/>
    </location>
</feature>
<evidence type="ECO:0000313" key="2">
    <source>
        <dbReference type="EMBL" id="TCT35648.1"/>
    </source>
</evidence>
<dbReference type="Pfam" id="PF07027">
    <property type="entry name" value="DUF1318"/>
    <property type="match status" value="1"/>
</dbReference>
<comment type="caution">
    <text evidence="2">The sequence shown here is derived from an EMBL/GenBank/DDBJ whole genome shotgun (WGS) entry which is preliminary data.</text>
</comment>
<evidence type="ECO:0008006" key="4">
    <source>
        <dbReference type="Google" id="ProtNLM"/>
    </source>
</evidence>
<accession>A0A4V6P076</accession>
<dbReference type="RefSeq" id="WP_036948161.1">
    <property type="nucleotide sequence ID" value="NZ_CABKTH010000004.1"/>
</dbReference>
<feature type="signal peptide" evidence="1">
    <location>
        <begin position="1"/>
        <end position="21"/>
    </location>
</feature>